<accession>A0A8T4HB63</accession>
<dbReference type="RefSeq" id="WP_353546071.1">
    <property type="nucleotide sequence ID" value="NZ_JAGKSB010000003.1"/>
</dbReference>
<proteinExistence type="predicted"/>
<organism evidence="2 3">
    <name type="scientific">Rhinopithecimicrobium faecis</name>
    <dbReference type="NCBI Taxonomy" id="2820698"/>
    <lineage>
        <taxon>Bacteria</taxon>
        <taxon>Pseudomonadati</taxon>
        <taxon>Bacteroidota</taxon>
        <taxon>Sphingobacteriia</taxon>
        <taxon>Sphingobacteriales</taxon>
        <taxon>Sphingobacteriaceae</taxon>
        <taxon>Rhinopithecimicrobium</taxon>
    </lineage>
</organism>
<keyword evidence="3" id="KW-1185">Reference proteome</keyword>
<comment type="caution">
    <text evidence="2">The sequence shown here is derived from an EMBL/GenBank/DDBJ whole genome shotgun (WGS) entry which is preliminary data.</text>
</comment>
<dbReference type="EMBL" id="JAGKSB010000003">
    <property type="protein sequence ID" value="MBP3942588.1"/>
    <property type="molecule type" value="Genomic_DNA"/>
</dbReference>
<protein>
    <recommendedName>
        <fullName evidence="4">DUF4168 domain-containing protein</fullName>
    </recommendedName>
</protein>
<sequence>MLKFKNLFASLCFTLLLIGGVSAQNRERFQAIENEKVAYITKELNLTPREAQQFFPVYNEYNKSMWSIRSAKVESGTPAGARGFNGARKKTDVIAYDTKEVELKKEYRTKFAQIIGSARSSEFFEVEQQFREKLYKELQLRRNNNK</sequence>
<evidence type="ECO:0008006" key="4">
    <source>
        <dbReference type="Google" id="ProtNLM"/>
    </source>
</evidence>
<name>A0A8T4HB63_9SPHI</name>
<feature type="chain" id="PRO_5035808141" description="DUF4168 domain-containing protein" evidence="1">
    <location>
        <begin position="24"/>
        <end position="146"/>
    </location>
</feature>
<keyword evidence="1" id="KW-0732">Signal</keyword>
<evidence type="ECO:0000313" key="3">
    <source>
        <dbReference type="Proteomes" id="UP000679691"/>
    </source>
</evidence>
<evidence type="ECO:0000256" key="1">
    <source>
        <dbReference type="SAM" id="SignalP"/>
    </source>
</evidence>
<gene>
    <name evidence="2" type="ORF">J5U18_03245</name>
</gene>
<reference evidence="2" key="1">
    <citation type="submission" date="2021-03" db="EMBL/GenBank/DDBJ databases">
        <authorList>
            <person name="Lu T."/>
            <person name="Wang Q."/>
            <person name="Han X."/>
        </authorList>
    </citation>
    <scope>NUCLEOTIDE SEQUENCE</scope>
    <source>
        <strain evidence="2">WQ 2009</strain>
    </source>
</reference>
<evidence type="ECO:0000313" key="2">
    <source>
        <dbReference type="EMBL" id="MBP3942588.1"/>
    </source>
</evidence>
<feature type="signal peptide" evidence="1">
    <location>
        <begin position="1"/>
        <end position="23"/>
    </location>
</feature>
<dbReference type="AlphaFoldDB" id="A0A8T4HB63"/>
<dbReference type="Proteomes" id="UP000679691">
    <property type="component" value="Unassembled WGS sequence"/>
</dbReference>